<gene>
    <name evidence="1" type="ORF">ALECFALPRED_002487</name>
</gene>
<dbReference type="PANTHER" id="PTHR47204">
    <property type="entry name" value="OS02G0168900 PROTEIN"/>
    <property type="match status" value="1"/>
</dbReference>
<dbReference type="EMBL" id="CAJPDR010000171">
    <property type="protein sequence ID" value="CAF9923597.1"/>
    <property type="molecule type" value="Genomic_DNA"/>
</dbReference>
<organism evidence="1 2">
    <name type="scientific">Alectoria fallacina</name>
    <dbReference type="NCBI Taxonomy" id="1903189"/>
    <lineage>
        <taxon>Eukaryota</taxon>
        <taxon>Fungi</taxon>
        <taxon>Dikarya</taxon>
        <taxon>Ascomycota</taxon>
        <taxon>Pezizomycotina</taxon>
        <taxon>Lecanoromycetes</taxon>
        <taxon>OSLEUM clade</taxon>
        <taxon>Lecanoromycetidae</taxon>
        <taxon>Lecanorales</taxon>
        <taxon>Lecanorineae</taxon>
        <taxon>Parmeliaceae</taxon>
        <taxon>Alectoria</taxon>
    </lineage>
</organism>
<protein>
    <submittedName>
        <fullName evidence="1">Uncharacterized protein</fullName>
    </submittedName>
</protein>
<dbReference type="Gene3D" id="2.40.128.680">
    <property type="match status" value="1"/>
</dbReference>
<name>A0A8H3FIV3_9LECA</name>
<evidence type="ECO:0000313" key="2">
    <source>
        <dbReference type="Proteomes" id="UP000664203"/>
    </source>
</evidence>
<reference evidence="1" key="1">
    <citation type="submission" date="2021-03" db="EMBL/GenBank/DDBJ databases">
        <authorList>
            <person name="Tagirdzhanova G."/>
        </authorList>
    </citation>
    <scope>NUCLEOTIDE SEQUENCE</scope>
</reference>
<dbReference type="GO" id="GO:0032299">
    <property type="term" value="C:ribonuclease H2 complex"/>
    <property type="evidence" value="ECO:0007669"/>
    <property type="project" value="InterPro"/>
</dbReference>
<sequence length="152" mass="16864">MLKFSNFEDCVQKQCTPNILPCRIHHNGPVDASSRYWAPETAKDGKLEAFFRGRKLRGQGIEVPQGYRGVIVKEAGTEGTAFHTSGKGDLDEKEGEEKREEVTVLNEVGSFEKVVIWNHESMVDGDDAFVKGLHEWIGFAEAMHAPGEGKTS</sequence>
<dbReference type="GO" id="GO:0006401">
    <property type="term" value="P:RNA catabolic process"/>
    <property type="evidence" value="ECO:0007669"/>
    <property type="project" value="InterPro"/>
</dbReference>
<dbReference type="CDD" id="cd09271">
    <property type="entry name" value="RNase_H2-C"/>
    <property type="match status" value="1"/>
</dbReference>
<accession>A0A8H3FIV3</accession>
<dbReference type="Pfam" id="PF08615">
    <property type="entry name" value="RNase_H2_suC"/>
    <property type="match status" value="1"/>
</dbReference>
<comment type="caution">
    <text evidence="1">The sequence shown here is derived from an EMBL/GenBank/DDBJ whole genome shotgun (WGS) entry which is preliminary data.</text>
</comment>
<dbReference type="OrthoDB" id="6222486at2759"/>
<evidence type="ECO:0000313" key="1">
    <source>
        <dbReference type="EMBL" id="CAF9923597.1"/>
    </source>
</evidence>
<proteinExistence type="predicted"/>
<keyword evidence="2" id="KW-1185">Reference proteome</keyword>
<dbReference type="PANTHER" id="PTHR47204:SF1">
    <property type="entry name" value="RIBONUCLEASE H2 SUBUNIT C"/>
    <property type="match status" value="1"/>
</dbReference>
<dbReference type="AlphaFoldDB" id="A0A8H3FIV3"/>
<dbReference type="Proteomes" id="UP000664203">
    <property type="component" value="Unassembled WGS sequence"/>
</dbReference>
<dbReference type="InterPro" id="IPR013924">
    <property type="entry name" value="RNase_H2_suC"/>
</dbReference>